<feature type="compositionally biased region" description="Low complexity" evidence="6">
    <location>
        <begin position="581"/>
        <end position="593"/>
    </location>
</feature>
<gene>
    <name evidence="8" type="ORF">BINO364_LOCUS5869</name>
</gene>
<dbReference type="PROSITE" id="PS00028">
    <property type="entry name" value="ZINC_FINGER_C2H2_1"/>
    <property type="match status" value="4"/>
</dbReference>
<evidence type="ECO:0000256" key="1">
    <source>
        <dbReference type="ARBA" id="ARBA00022723"/>
    </source>
</evidence>
<keyword evidence="9" id="KW-1185">Reference proteome</keyword>
<feature type="domain" description="C2H2-type" evidence="7">
    <location>
        <begin position="515"/>
        <end position="542"/>
    </location>
</feature>
<evidence type="ECO:0000259" key="7">
    <source>
        <dbReference type="PROSITE" id="PS50157"/>
    </source>
</evidence>
<accession>A0A8J9VCY8</accession>
<feature type="region of interest" description="Disordered" evidence="6">
    <location>
        <begin position="425"/>
        <end position="445"/>
    </location>
</feature>
<reference evidence="8" key="1">
    <citation type="submission" date="2021-12" db="EMBL/GenBank/DDBJ databases">
        <authorList>
            <person name="Martin H S."/>
        </authorList>
    </citation>
    <scope>NUCLEOTIDE SEQUENCE</scope>
</reference>
<keyword evidence="2" id="KW-0677">Repeat</keyword>
<dbReference type="PROSITE" id="PS50157">
    <property type="entry name" value="ZINC_FINGER_C2H2_2"/>
    <property type="match status" value="4"/>
</dbReference>
<feature type="domain" description="C2H2-type" evidence="7">
    <location>
        <begin position="543"/>
        <end position="570"/>
    </location>
</feature>
<feature type="domain" description="C2H2-type" evidence="7">
    <location>
        <begin position="459"/>
        <end position="486"/>
    </location>
</feature>
<dbReference type="AlphaFoldDB" id="A0A8J9VCY8"/>
<feature type="compositionally biased region" description="Basic residues" evidence="6">
    <location>
        <begin position="425"/>
        <end position="441"/>
    </location>
</feature>
<dbReference type="Pfam" id="PF00096">
    <property type="entry name" value="zf-C2H2"/>
    <property type="match status" value="2"/>
</dbReference>
<dbReference type="GO" id="GO:0000981">
    <property type="term" value="F:DNA-binding transcription factor activity, RNA polymerase II-specific"/>
    <property type="evidence" value="ECO:0007669"/>
    <property type="project" value="TreeGrafter"/>
</dbReference>
<dbReference type="GO" id="GO:0008270">
    <property type="term" value="F:zinc ion binding"/>
    <property type="evidence" value="ECO:0007669"/>
    <property type="project" value="UniProtKB-KW"/>
</dbReference>
<organism evidence="8 9">
    <name type="scientific">Brenthis ino</name>
    <name type="common">lesser marbled fritillary</name>
    <dbReference type="NCBI Taxonomy" id="405034"/>
    <lineage>
        <taxon>Eukaryota</taxon>
        <taxon>Metazoa</taxon>
        <taxon>Ecdysozoa</taxon>
        <taxon>Arthropoda</taxon>
        <taxon>Hexapoda</taxon>
        <taxon>Insecta</taxon>
        <taxon>Pterygota</taxon>
        <taxon>Neoptera</taxon>
        <taxon>Endopterygota</taxon>
        <taxon>Lepidoptera</taxon>
        <taxon>Glossata</taxon>
        <taxon>Ditrysia</taxon>
        <taxon>Papilionoidea</taxon>
        <taxon>Nymphalidae</taxon>
        <taxon>Heliconiinae</taxon>
        <taxon>Argynnini</taxon>
        <taxon>Brenthis</taxon>
    </lineage>
</organism>
<dbReference type="GO" id="GO:0000978">
    <property type="term" value="F:RNA polymerase II cis-regulatory region sequence-specific DNA binding"/>
    <property type="evidence" value="ECO:0007669"/>
    <property type="project" value="TreeGrafter"/>
</dbReference>
<evidence type="ECO:0000313" key="9">
    <source>
        <dbReference type="Proteomes" id="UP000838878"/>
    </source>
</evidence>
<dbReference type="EMBL" id="OV170234">
    <property type="protein sequence ID" value="CAH0719543.1"/>
    <property type="molecule type" value="Genomic_DNA"/>
</dbReference>
<dbReference type="FunFam" id="3.30.160.60:FF:000478">
    <property type="entry name" value="Zinc finger protein 133"/>
    <property type="match status" value="1"/>
</dbReference>
<sequence>MCKTVTLFRKRYFVVPLDGRVAFPECWSESAAREGRTTPPLAISLTVVEGVGSGSDLVYRKHMEGIPHIGGDALPTVIEPQPHLAASCESTVKRNSDEESEMNFAAFSAVGGAGTHFVTTGGQLPVTKLQQNVTNNGGLSQVVGMVGGVNMGEGVQYLRTIDGNTTLQATPQLISVPIALPGAKPGDPQPTVQIQVLGPNLTLQQQQPKYQMHLPIQGFQQGGAVLTVAYSQENNETGGIQLIGNNLPEGTFRIRSGLQLLTALPQEMQLVQQQQSQENKDQVQQNIQHQVFITPNNQIVINGPDTKPLNNNTSANNNNNDVTDIVIKEEFDENNDDESSQGTEAGDSIPWQLSNPSPDLLKYLNTLPPQQTQALPVSLQQFLRLNPTEAKKQESTDVEMTSVEEDKKEVITEAVLDEDGTLRIQNKKKKKYKKKPPKPARPKPGQVIIATASDGTPIFCCPECSMAYPDKSQLEMHLSVHKIERRFICGICGAGLKRKEHLERHKLGHNPERPYVCGACGKGFKRREHLNLHAVIHSGVKTELCGQCGKGFYRKDHLRKHTRSHESKRARDEAGADGEPKPALAPAPANTANTTNIANTQHTLMPEITIHVPTSSNMQVPVQINIPQHVMSSLAAQAQAQDSLDALLAHHS</sequence>
<evidence type="ECO:0000256" key="2">
    <source>
        <dbReference type="ARBA" id="ARBA00022737"/>
    </source>
</evidence>
<dbReference type="Proteomes" id="UP000838878">
    <property type="component" value="Chromosome 14"/>
</dbReference>
<keyword evidence="1" id="KW-0479">Metal-binding</keyword>
<feature type="region of interest" description="Disordered" evidence="6">
    <location>
        <begin position="557"/>
        <end position="593"/>
    </location>
</feature>
<name>A0A8J9VCY8_9NEOP</name>
<proteinExistence type="predicted"/>
<keyword evidence="3 5" id="KW-0863">Zinc-finger</keyword>
<evidence type="ECO:0000256" key="6">
    <source>
        <dbReference type="SAM" id="MobiDB-lite"/>
    </source>
</evidence>
<keyword evidence="4" id="KW-0862">Zinc</keyword>
<dbReference type="InterPro" id="IPR013087">
    <property type="entry name" value="Znf_C2H2_type"/>
</dbReference>
<evidence type="ECO:0000256" key="4">
    <source>
        <dbReference type="ARBA" id="ARBA00022833"/>
    </source>
</evidence>
<dbReference type="PANTHER" id="PTHR23235">
    <property type="entry name" value="KRUEPPEL-LIKE TRANSCRIPTION FACTOR"/>
    <property type="match status" value="1"/>
</dbReference>
<dbReference type="OrthoDB" id="10072647at2759"/>
<dbReference type="PANTHER" id="PTHR23235:SF120">
    <property type="entry name" value="KRUPPEL-LIKE FACTOR 15"/>
    <property type="match status" value="1"/>
</dbReference>
<feature type="compositionally biased region" description="Basic and acidic residues" evidence="6">
    <location>
        <begin position="564"/>
        <end position="580"/>
    </location>
</feature>
<feature type="domain" description="C2H2-type" evidence="7">
    <location>
        <begin position="487"/>
        <end position="514"/>
    </location>
</feature>
<dbReference type="SMART" id="SM00355">
    <property type="entry name" value="ZnF_C2H2"/>
    <property type="match status" value="4"/>
</dbReference>
<feature type="non-terminal residue" evidence="8">
    <location>
        <position position="652"/>
    </location>
</feature>
<protein>
    <recommendedName>
        <fullName evidence="7">C2H2-type domain-containing protein</fullName>
    </recommendedName>
</protein>
<dbReference type="SUPFAM" id="SSF57667">
    <property type="entry name" value="beta-beta-alpha zinc fingers"/>
    <property type="match status" value="2"/>
</dbReference>
<evidence type="ECO:0000313" key="8">
    <source>
        <dbReference type="EMBL" id="CAH0719543.1"/>
    </source>
</evidence>
<dbReference type="Gene3D" id="3.30.160.60">
    <property type="entry name" value="Classic Zinc Finger"/>
    <property type="match status" value="3"/>
</dbReference>
<dbReference type="InterPro" id="IPR036236">
    <property type="entry name" value="Znf_C2H2_sf"/>
</dbReference>
<evidence type="ECO:0000256" key="3">
    <source>
        <dbReference type="ARBA" id="ARBA00022771"/>
    </source>
</evidence>
<evidence type="ECO:0000256" key="5">
    <source>
        <dbReference type="PROSITE-ProRule" id="PRU00042"/>
    </source>
</evidence>